<dbReference type="GO" id="GO:0046429">
    <property type="term" value="F:4-hydroxy-3-methylbut-2-en-1-yl diphosphate synthase activity (ferredoxin)"/>
    <property type="evidence" value="ECO:0007669"/>
    <property type="project" value="InterPro"/>
</dbReference>
<comment type="cofactor">
    <cofactor evidence="1">
        <name>[4Fe-4S] cluster</name>
        <dbReference type="ChEBI" id="CHEBI:49883"/>
    </cofactor>
</comment>
<dbReference type="GO" id="GO:0005506">
    <property type="term" value="F:iron ion binding"/>
    <property type="evidence" value="ECO:0007669"/>
    <property type="project" value="InterPro"/>
</dbReference>
<dbReference type="Gene3D" id="3.20.20.20">
    <property type="entry name" value="Dihydropteroate synthase-like"/>
    <property type="match status" value="1"/>
</dbReference>
<organism evidence="10">
    <name type="scientific">marine metagenome</name>
    <dbReference type="NCBI Taxonomy" id="408172"/>
    <lineage>
        <taxon>unclassified sequences</taxon>
        <taxon>metagenomes</taxon>
        <taxon>ecological metagenomes</taxon>
    </lineage>
</organism>
<sequence>MSEMNNRRVTKPVNVGGVQIGGGADVTVQSMTKTDTRDVKATVKQIHELEEAGCELIRSAVPDGDAAEAMAEIKKRIHIPLIADIHFHYKLALTCLEGGIDCLRLNPGNLRNEDQVREVVRAAKARNVPIRIGVNFGSLPPVGGIGRTRGFSRHMDLVNALPKAGQAQEGDYSVVDHMVATALWEISLLEEQDFDQIKISMKAFDVPTTVEAYTRLATMMPYPLHLGITEAGTPMAGSIRTSVGLGVLLYSGIGDTIRVSLSGDSTEEVAAGFEILKSLNMRKKGAILVACPSCGRADVDVVKLANEVDALLKKGNKEITVAVMGCEVNGPGEAKDADVGIAAGAGRAVIFRKGEKVRVVPEAEMLSALMEEVDKTPVAADD</sequence>
<evidence type="ECO:0000259" key="8">
    <source>
        <dbReference type="Pfam" id="PF04551"/>
    </source>
</evidence>
<dbReference type="EMBL" id="UINC01000593">
    <property type="protein sequence ID" value="SUZ58033.1"/>
    <property type="molecule type" value="Genomic_DNA"/>
</dbReference>
<keyword evidence="6" id="KW-0411">Iron-sulfur</keyword>
<evidence type="ECO:0000256" key="6">
    <source>
        <dbReference type="ARBA" id="ARBA00023014"/>
    </source>
</evidence>
<keyword evidence="7" id="KW-0414">Isoprene biosynthesis</keyword>
<dbReference type="InterPro" id="IPR011005">
    <property type="entry name" value="Dihydropteroate_synth-like_sf"/>
</dbReference>
<evidence type="ECO:0000256" key="3">
    <source>
        <dbReference type="ARBA" id="ARBA00022723"/>
    </source>
</evidence>
<dbReference type="InterPro" id="IPR036849">
    <property type="entry name" value="Enolase-like_C_sf"/>
</dbReference>
<dbReference type="InterPro" id="IPR058579">
    <property type="entry name" value="IspG_C"/>
</dbReference>
<evidence type="ECO:0000256" key="1">
    <source>
        <dbReference type="ARBA" id="ARBA00001966"/>
    </source>
</evidence>
<dbReference type="NCBIfam" id="TIGR00612">
    <property type="entry name" value="ispG_gcpE"/>
    <property type="match status" value="1"/>
</dbReference>
<keyword evidence="3" id="KW-0479">Metal-binding</keyword>
<dbReference type="Pfam" id="PF04551">
    <property type="entry name" value="GcpE"/>
    <property type="match status" value="1"/>
</dbReference>
<evidence type="ECO:0000256" key="7">
    <source>
        <dbReference type="ARBA" id="ARBA00023229"/>
    </source>
</evidence>
<dbReference type="PANTHER" id="PTHR30454">
    <property type="entry name" value="4-HYDROXY-3-METHYLBUT-2-EN-1-YL DIPHOSPHATE SYNTHASE"/>
    <property type="match status" value="1"/>
</dbReference>
<protein>
    <recommendedName>
        <fullName evidence="11">4-hydroxy-3-methylbut-2-en-1-yl diphosphate synthase</fullName>
    </recommendedName>
</protein>
<dbReference type="Gene3D" id="3.30.413.10">
    <property type="entry name" value="Sulfite Reductase Hemoprotein, domain 1"/>
    <property type="match status" value="1"/>
</dbReference>
<reference evidence="10" key="1">
    <citation type="submission" date="2018-05" db="EMBL/GenBank/DDBJ databases">
        <authorList>
            <person name="Lanie J.A."/>
            <person name="Ng W.-L."/>
            <person name="Kazmierczak K.M."/>
            <person name="Andrzejewski T.M."/>
            <person name="Davidsen T.M."/>
            <person name="Wayne K.J."/>
            <person name="Tettelin H."/>
            <person name="Glass J.I."/>
            <person name="Rusch D."/>
            <person name="Podicherti R."/>
            <person name="Tsui H.-C.T."/>
            <person name="Winkler M.E."/>
        </authorList>
    </citation>
    <scope>NUCLEOTIDE SEQUENCE</scope>
</reference>
<name>A0A381NX21_9ZZZZ</name>
<dbReference type="SUPFAM" id="SSF51604">
    <property type="entry name" value="Enolase C-terminal domain-like"/>
    <property type="match status" value="1"/>
</dbReference>
<evidence type="ECO:0000256" key="5">
    <source>
        <dbReference type="ARBA" id="ARBA00023004"/>
    </source>
</evidence>
<evidence type="ECO:0000256" key="2">
    <source>
        <dbReference type="ARBA" id="ARBA00022485"/>
    </source>
</evidence>
<dbReference type="InterPro" id="IPR045854">
    <property type="entry name" value="NO2/SO3_Rdtase_4Fe4S_sf"/>
</dbReference>
<dbReference type="SUPFAM" id="SSF56014">
    <property type="entry name" value="Nitrite and sulphite reductase 4Fe-4S domain-like"/>
    <property type="match status" value="1"/>
</dbReference>
<dbReference type="GO" id="GO:0019288">
    <property type="term" value="P:isopentenyl diphosphate biosynthetic process, methylerythritol 4-phosphate pathway"/>
    <property type="evidence" value="ECO:0007669"/>
    <property type="project" value="TreeGrafter"/>
</dbReference>
<dbReference type="FunFam" id="3.20.20.20:FF:000001">
    <property type="entry name" value="4-hydroxy-3-methylbut-2-en-1-yl diphosphate synthase (flavodoxin)"/>
    <property type="match status" value="1"/>
</dbReference>
<evidence type="ECO:0008006" key="11">
    <source>
        <dbReference type="Google" id="ProtNLM"/>
    </source>
</evidence>
<feature type="domain" description="IspG TIM-barrel" evidence="8">
    <location>
        <begin position="10"/>
        <end position="272"/>
    </location>
</feature>
<feature type="domain" description="IspG C-terminal" evidence="9">
    <location>
        <begin position="288"/>
        <end position="375"/>
    </location>
</feature>
<dbReference type="InterPro" id="IPR016425">
    <property type="entry name" value="IspG_bac"/>
</dbReference>
<dbReference type="InterPro" id="IPR058578">
    <property type="entry name" value="IspG_TIM"/>
</dbReference>
<keyword evidence="2" id="KW-0004">4Fe-4S</keyword>
<dbReference type="GO" id="GO:0051539">
    <property type="term" value="F:4 iron, 4 sulfur cluster binding"/>
    <property type="evidence" value="ECO:0007669"/>
    <property type="project" value="UniProtKB-KW"/>
</dbReference>
<dbReference type="AlphaFoldDB" id="A0A381NX21"/>
<dbReference type="InterPro" id="IPR004588">
    <property type="entry name" value="IspG_bac-typ"/>
</dbReference>
<dbReference type="PANTHER" id="PTHR30454:SF0">
    <property type="entry name" value="4-HYDROXY-3-METHYLBUT-2-EN-1-YL DIPHOSPHATE SYNTHASE (FERREDOXIN), CHLOROPLASTIC"/>
    <property type="match status" value="1"/>
</dbReference>
<evidence type="ECO:0000313" key="10">
    <source>
        <dbReference type="EMBL" id="SUZ58033.1"/>
    </source>
</evidence>
<dbReference type="Pfam" id="PF26540">
    <property type="entry name" value="GcpE_C"/>
    <property type="match status" value="1"/>
</dbReference>
<evidence type="ECO:0000256" key="4">
    <source>
        <dbReference type="ARBA" id="ARBA00023002"/>
    </source>
</evidence>
<keyword evidence="4" id="KW-0560">Oxidoreductase</keyword>
<dbReference type="GO" id="GO:0016114">
    <property type="term" value="P:terpenoid biosynthetic process"/>
    <property type="evidence" value="ECO:0007669"/>
    <property type="project" value="InterPro"/>
</dbReference>
<proteinExistence type="inferred from homology"/>
<dbReference type="HAMAP" id="MF_00159">
    <property type="entry name" value="IspG"/>
    <property type="match status" value="1"/>
</dbReference>
<evidence type="ECO:0000259" key="9">
    <source>
        <dbReference type="Pfam" id="PF26540"/>
    </source>
</evidence>
<gene>
    <name evidence="10" type="ORF">METZ01_LOCUS10887</name>
</gene>
<dbReference type="PIRSF" id="PIRSF004640">
    <property type="entry name" value="IspG"/>
    <property type="match status" value="1"/>
</dbReference>
<keyword evidence="5" id="KW-0408">Iron</keyword>
<dbReference type="NCBIfam" id="NF001540">
    <property type="entry name" value="PRK00366.1"/>
    <property type="match status" value="1"/>
</dbReference>
<accession>A0A381NX21</accession>